<dbReference type="PROSITE" id="PS51229">
    <property type="entry name" value="DCUN1"/>
    <property type="match status" value="1"/>
</dbReference>
<protein>
    <recommendedName>
        <fullName evidence="1">Defective in cullin neddylation protein</fullName>
    </recommendedName>
</protein>
<dbReference type="OrthoDB" id="27198at2759"/>
<evidence type="ECO:0000313" key="4">
    <source>
        <dbReference type="EMBL" id="CAH0377458.1"/>
    </source>
</evidence>
<dbReference type="GO" id="GO:0097602">
    <property type="term" value="F:cullin family protein binding"/>
    <property type="evidence" value="ECO:0007669"/>
    <property type="project" value="TreeGrafter"/>
</dbReference>
<evidence type="ECO:0000256" key="1">
    <source>
        <dbReference type="RuleBase" id="RU410713"/>
    </source>
</evidence>
<keyword evidence="5" id="KW-1185">Reference proteome</keyword>
<reference evidence="4" key="1">
    <citation type="submission" date="2021-11" db="EMBL/GenBank/DDBJ databases">
        <authorList>
            <consortium name="Genoscope - CEA"/>
            <person name="William W."/>
        </authorList>
    </citation>
    <scope>NUCLEOTIDE SEQUENCE</scope>
</reference>
<dbReference type="InterPro" id="IPR005176">
    <property type="entry name" value="PONY_dom"/>
</dbReference>
<dbReference type="Gene3D" id="1.10.238.200">
    <property type="entry name" value="Cullin, PONY binding domain"/>
    <property type="match status" value="1"/>
</dbReference>
<dbReference type="Proteomes" id="UP000789595">
    <property type="component" value="Unassembled WGS sequence"/>
</dbReference>
<dbReference type="GO" id="GO:0000151">
    <property type="term" value="C:ubiquitin ligase complex"/>
    <property type="evidence" value="ECO:0007669"/>
    <property type="project" value="TreeGrafter"/>
</dbReference>
<dbReference type="GO" id="GO:0045116">
    <property type="term" value="P:protein neddylation"/>
    <property type="evidence" value="ECO:0007669"/>
    <property type="project" value="TreeGrafter"/>
</dbReference>
<dbReference type="GO" id="GO:0032182">
    <property type="term" value="F:ubiquitin-like protein binding"/>
    <property type="evidence" value="ECO:0007669"/>
    <property type="project" value="TreeGrafter"/>
</dbReference>
<name>A0A8J2T100_9STRA</name>
<sequence>MAAQLRAAAARRLRSGSRSERRPPEPPAVEPEKIIKMFETYAEEEDCLGMEGLCGLCEAVGIDPETDVRLLCFCWRVGAKKPSMILREEWNEGMCRLRLDSLDKLKKFVLGDSCDPTNLEQKQFRDFFKFTFLFSREGTHRTIEKDLVADLLPIAICGRSCHEETFLKFLEASSTTRVTLDQWCSFLEFSVKVGAAPGFEGYEEDGAWPLLLDEYVEQLKADAVP</sequence>
<feature type="compositionally biased region" description="Basic and acidic residues" evidence="2">
    <location>
        <begin position="17"/>
        <end position="29"/>
    </location>
</feature>
<dbReference type="GO" id="GO:0031624">
    <property type="term" value="F:ubiquitin conjugating enzyme binding"/>
    <property type="evidence" value="ECO:0007669"/>
    <property type="project" value="TreeGrafter"/>
</dbReference>
<proteinExistence type="predicted"/>
<dbReference type="PANTHER" id="PTHR12281">
    <property type="entry name" value="RP42 RELATED"/>
    <property type="match status" value="1"/>
</dbReference>
<dbReference type="AlphaFoldDB" id="A0A8J2T100"/>
<gene>
    <name evidence="4" type="ORF">PECAL_5P19980</name>
</gene>
<comment type="caution">
    <text evidence="4">The sequence shown here is derived from an EMBL/GenBank/DDBJ whole genome shotgun (WGS) entry which is preliminary data.</text>
</comment>
<dbReference type="Pfam" id="PF03556">
    <property type="entry name" value="Cullin_binding"/>
    <property type="match status" value="1"/>
</dbReference>
<dbReference type="PANTHER" id="PTHR12281:SF31">
    <property type="entry name" value="DCN1-LIKE PROTEIN 3"/>
    <property type="match status" value="1"/>
</dbReference>
<dbReference type="EMBL" id="CAKKNE010000005">
    <property type="protein sequence ID" value="CAH0377458.1"/>
    <property type="molecule type" value="Genomic_DNA"/>
</dbReference>
<dbReference type="Gene3D" id="1.10.238.10">
    <property type="entry name" value="EF-hand"/>
    <property type="match status" value="1"/>
</dbReference>
<organism evidence="4 5">
    <name type="scientific">Pelagomonas calceolata</name>
    <dbReference type="NCBI Taxonomy" id="35677"/>
    <lineage>
        <taxon>Eukaryota</taxon>
        <taxon>Sar</taxon>
        <taxon>Stramenopiles</taxon>
        <taxon>Ochrophyta</taxon>
        <taxon>Pelagophyceae</taxon>
        <taxon>Pelagomonadales</taxon>
        <taxon>Pelagomonadaceae</taxon>
        <taxon>Pelagomonas</taxon>
    </lineage>
</organism>
<dbReference type="InterPro" id="IPR042460">
    <property type="entry name" value="DCN1-like_PONY"/>
</dbReference>
<feature type="region of interest" description="Disordered" evidence="2">
    <location>
        <begin position="1"/>
        <end position="29"/>
    </location>
</feature>
<accession>A0A8J2T100</accession>
<dbReference type="InterPro" id="IPR014764">
    <property type="entry name" value="DCN-prot"/>
</dbReference>
<evidence type="ECO:0000256" key="2">
    <source>
        <dbReference type="SAM" id="MobiDB-lite"/>
    </source>
</evidence>
<feature type="domain" description="DCUN1" evidence="3">
    <location>
        <begin position="29"/>
        <end position="220"/>
    </location>
</feature>
<evidence type="ECO:0000313" key="5">
    <source>
        <dbReference type="Proteomes" id="UP000789595"/>
    </source>
</evidence>
<comment type="function">
    <text evidence="1">Neddylation of cullins play an essential role in the regulation of SCF-type complexes activity.</text>
</comment>
<evidence type="ECO:0000259" key="3">
    <source>
        <dbReference type="PROSITE" id="PS51229"/>
    </source>
</evidence>